<evidence type="ECO:0000313" key="1">
    <source>
        <dbReference type="EMBL" id="PRD47634.1"/>
    </source>
</evidence>
<dbReference type="EMBL" id="PVBQ01000006">
    <property type="protein sequence ID" value="PRD47634.1"/>
    <property type="molecule type" value="Genomic_DNA"/>
</dbReference>
<dbReference type="AlphaFoldDB" id="A0A2S9J4F4"/>
<dbReference type="RefSeq" id="WP_105716857.1">
    <property type="nucleotide sequence ID" value="NZ_PVBQ01000006.1"/>
</dbReference>
<gene>
    <name evidence="1" type="ORF">C5745_10020</name>
</gene>
<proteinExistence type="predicted"/>
<sequence>MKYTFDNSGVSQKQASVVGLPDAELGAEVTFIRTDFKGWMRESFDLLPHQDQQLDIMPADFTFRLANAIADHFEKRTMVQFNKETRANENSDDLKELILFGLDEITFTLTSTPSVLVPELAIFIRYKQNL</sequence>
<accession>A0A2S9J4F4</accession>
<keyword evidence="2" id="KW-1185">Reference proteome</keyword>
<name>A0A2S9J4F4_9SPHI</name>
<comment type="caution">
    <text evidence="1">The sequence shown here is derived from an EMBL/GenBank/DDBJ whole genome shotgun (WGS) entry which is preliminary data.</text>
</comment>
<dbReference type="Proteomes" id="UP000239711">
    <property type="component" value="Unassembled WGS sequence"/>
</dbReference>
<reference evidence="1 2" key="1">
    <citation type="submission" date="2018-02" db="EMBL/GenBank/DDBJ databases">
        <title>The draft genome of Sphingobacterium sp. 5JN-11.</title>
        <authorList>
            <person name="Liu L."/>
            <person name="Li L."/>
            <person name="Liang L."/>
            <person name="Zhang X."/>
            <person name="Wang T."/>
        </authorList>
    </citation>
    <scope>NUCLEOTIDE SEQUENCE [LARGE SCALE GENOMIC DNA]</scope>
    <source>
        <strain evidence="1 2">5JN-11</strain>
    </source>
</reference>
<protein>
    <submittedName>
        <fullName evidence="1">Uncharacterized protein</fullName>
    </submittedName>
</protein>
<dbReference type="OrthoDB" id="713660at2"/>
<evidence type="ECO:0000313" key="2">
    <source>
        <dbReference type="Proteomes" id="UP000239711"/>
    </source>
</evidence>
<organism evidence="1 2">
    <name type="scientific">Sphingobacterium haloxyli</name>
    <dbReference type="NCBI Taxonomy" id="2100533"/>
    <lineage>
        <taxon>Bacteria</taxon>
        <taxon>Pseudomonadati</taxon>
        <taxon>Bacteroidota</taxon>
        <taxon>Sphingobacteriia</taxon>
        <taxon>Sphingobacteriales</taxon>
        <taxon>Sphingobacteriaceae</taxon>
        <taxon>Sphingobacterium</taxon>
    </lineage>
</organism>